<dbReference type="GO" id="GO:0005791">
    <property type="term" value="C:rough endoplasmic reticulum"/>
    <property type="evidence" value="ECO:0007669"/>
    <property type="project" value="UniProtKB-SubCell"/>
</dbReference>
<dbReference type="Gene3D" id="2.60.120.620">
    <property type="entry name" value="q2cbj1_9rhob like domain"/>
    <property type="match status" value="1"/>
</dbReference>
<dbReference type="Pfam" id="PF03171">
    <property type="entry name" value="2OG-FeII_Oxy"/>
    <property type="match status" value="1"/>
</dbReference>
<name>A0AAV7JGP6_9METZ</name>
<dbReference type="GO" id="GO:0005789">
    <property type="term" value="C:endoplasmic reticulum membrane"/>
    <property type="evidence" value="ECO:0007669"/>
    <property type="project" value="UniProtKB-SubCell"/>
</dbReference>
<keyword evidence="6 12" id="KW-0732">Signal</keyword>
<dbReference type="PANTHER" id="PTHR10730:SF45">
    <property type="entry name" value="PROCOLLAGEN-LYSINE,2-OXOGLUTARATE 5-DIOXYGENASE"/>
    <property type="match status" value="1"/>
</dbReference>
<evidence type="ECO:0000256" key="6">
    <source>
        <dbReference type="ARBA" id="ARBA00022729"/>
    </source>
</evidence>
<reference evidence="14 15" key="1">
    <citation type="journal article" date="2023" name="BMC Biol.">
        <title>The compact genome of the sponge Oopsacas minuta (Hexactinellida) is lacking key metazoan core genes.</title>
        <authorList>
            <person name="Santini S."/>
            <person name="Schenkelaars Q."/>
            <person name="Jourda C."/>
            <person name="Duchesne M."/>
            <person name="Belahbib H."/>
            <person name="Rocher C."/>
            <person name="Selva M."/>
            <person name="Riesgo A."/>
            <person name="Vervoort M."/>
            <person name="Leys S.P."/>
            <person name="Kodjabachian L."/>
            <person name="Le Bivic A."/>
            <person name="Borchiellini C."/>
            <person name="Claverie J.M."/>
            <person name="Renard E."/>
        </authorList>
    </citation>
    <scope>NUCLEOTIDE SEQUENCE [LARGE SCALE GENOMIC DNA]</scope>
    <source>
        <strain evidence="14">SPO-2</strain>
    </source>
</reference>
<organism evidence="14 15">
    <name type="scientific">Oopsacas minuta</name>
    <dbReference type="NCBI Taxonomy" id="111878"/>
    <lineage>
        <taxon>Eukaryota</taxon>
        <taxon>Metazoa</taxon>
        <taxon>Porifera</taxon>
        <taxon>Hexactinellida</taxon>
        <taxon>Hexasterophora</taxon>
        <taxon>Lyssacinosida</taxon>
        <taxon>Leucopsacidae</taxon>
        <taxon>Oopsacas</taxon>
    </lineage>
</organism>
<keyword evidence="5" id="KW-0479">Metal-binding</keyword>
<evidence type="ECO:0000256" key="11">
    <source>
        <dbReference type="ARBA" id="ARBA00023180"/>
    </source>
</evidence>
<evidence type="ECO:0000256" key="1">
    <source>
        <dbReference type="ARBA" id="ARBA00001954"/>
    </source>
</evidence>
<evidence type="ECO:0000256" key="10">
    <source>
        <dbReference type="ARBA" id="ARBA00023136"/>
    </source>
</evidence>
<gene>
    <name evidence="14" type="ORF">LOD99_8301</name>
</gene>
<dbReference type="InterPro" id="IPR031745">
    <property type="entry name" value="Vps53_C"/>
</dbReference>
<dbReference type="PROSITE" id="PS51471">
    <property type="entry name" value="FE2OG_OXY"/>
    <property type="match status" value="1"/>
</dbReference>
<dbReference type="PANTHER" id="PTHR10730">
    <property type="entry name" value="PROCOLLAGEN-LYSINE,2-OXOGLUTARATE 5-DIOXYGENASE/GLYCOSYLTRANSFERASE 25 FAMILY MEMBER"/>
    <property type="match status" value="1"/>
</dbReference>
<dbReference type="Pfam" id="PF16854">
    <property type="entry name" value="VPS53_C"/>
    <property type="match status" value="1"/>
</dbReference>
<evidence type="ECO:0000256" key="2">
    <source>
        <dbReference type="ARBA" id="ARBA00001961"/>
    </source>
</evidence>
<comment type="caution">
    <text evidence="14">The sequence shown here is derived from an EMBL/GenBank/DDBJ whole genome shotgun (WGS) entry which is preliminary data.</text>
</comment>
<keyword evidence="7" id="KW-0223">Dioxygenase</keyword>
<dbReference type="InterPro" id="IPR044861">
    <property type="entry name" value="IPNS-like_FE2OG_OXY"/>
</dbReference>
<evidence type="ECO:0000256" key="12">
    <source>
        <dbReference type="SAM" id="SignalP"/>
    </source>
</evidence>
<keyword evidence="10" id="KW-0472">Membrane</keyword>
<accession>A0AAV7JGP6</accession>
<dbReference type="SMART" id="SM00702">
    <property type="entry name" value="P4Hc"/>
    <property type="match status" value="1"/>
</dbReference>
<comment type="subcellular location">
    <subcellularLocation>
        <location evidence="3">Endoplasmic reticulum membrane</location>
        <topology evidence="3">Peripheral membrane protein</topology>
        <orientation evidence="3">Lumenal side</orientation>
    </subcellularLocation>
    <subcellularLocation>
        <location evidence="4">Rough endoplasmic reticulum</location>
    </subcellularLocation>
</comment>
<evidence type="ECO:0000256" key="9">
    <source>
        <dbReference type="ARBA" id="ARBA00023004"/>
    </source>
</evidence>
<evidence type="ECO:0000256" key="8">
    <source>
        <dbReference type="ARBA" id="ARBA00023002"/>
    </source>
</evidence>
<evidence type="ECO:0000256" key="7">
    <source>
        <dbReference type="ARBA" id="ARBA00022964"/>
    </source>
</evidence>
<evidence type="ECO:0000259" key="13">
    <source>
        <dbReference type="PROSITE" id="PS51471"/>
    </source>
</evidence>
<evidence type="ECO:0000256" key="5">
    <source>
        <dbReference type="ARBA" id="ARBA00022723"/>
    </source>
</evidence>
<dbReference type="Gene3D" id="1.10.357.110">
    <property type="entry name" value="Vacuolar protein sorting-associated protein 53, C-terminus"/>
    <property type="match status" value="1"/>
</dbReference>
<protein>
    <submittedName>
        <fullName evidence="14">Procollagen-lysine,2-oxoglutarate 5-dioxygenase 3</fullName>
    </submittedName>
</protein>
<dbReference type="PROSITE" id="PS01325">
    <property type="entry name" value="LYS_HYDROXYLASE"/>
    <property type="match status" value="1"/>
</dbReference>
<dbReference type="GO" id="GO:0008475">
    <property type="term" value="F:procollagen-lysine 5-dioxygenase activity"/>
    <property type="evidence" value="ECO:0007669"/>
    <property type="project" value="InterPro"/>
</dbReference>
<keyword evidence="9" id="KW-0408">Iron</keyword>
<dbReference type="EMBL" id="JAKMXF010000334">
    <property type="protein sequence ID" value="KAI6647973.1"/>
    <property type="molecule type" value="Genomic_DNA"/>
</dbReference>
<dbReference type="GO" id="GO:0005506">
    <property type="term" value="F:iron ion binding"/>
    <property type="evidence" value="ECO:0007669"/>
    <property type="project" value="InterPro"/>
</dbReference>
<feature type="signal peptide" evidence="12">
    <location>
        <begin position="1"/>
        <end position="21"/>
    </location>
</feature>
<dbReference type="AlphaFoldDB" id="A0AAV7JGP6"/>
<dbReference type="GO" id="GO:0031418">
    <property type="term" value="F:L-ascorbic acid binding"/>
    <property type="evidence" value="ECO:0007669"/>
    <property type="project" value="InterPro"/>
</dbReference>
<dbReference type="InterPro" id="IPR038260">
    <property type="entry name" value="Vps53_C_sf"/>
</dbReference>
<feature type="chain" id="PRO_5043720242" evidence="12">
    <location>
        <begin position="22"/>
        <end position="918"/>
    </location>
</feature>
<evidence type="ECO:0000256" key="4">
    <source>
        <dbReference type="ARBA" id="ARBA00004427"/>
    </source>
</evidence>
<comment type="cofactor">
    <cofactor evidence="1">
        <name>Fe(2+)</name>
        <dbReference type="ChEBI" id="CHEBI:29033"/>
    </cofactor>
</comment>
<evidence type="ECO:0000313" key="15">
    <source>
        <dbReference type="Proteomes" id="UP001165289"/>
    </source>
</evidence>
<dbReference type="InterPro" id="IPR001006">
    <property type="entry name" value="Procol_lys_dOase"/>
</dbReference>
<keyword evidence="15" id="KW-1185">Reference proteome</keyword>
<proteinExistence type="predicted"/>
<evidence type="ECO:0000256" key="3">
    <source>
        <dbReference type="ARBA" id="ARBA00004367"/>
    </source>
</evidence>
<feature type="domain" description="Fe2OG dioxygenase" evidence="13">
    <location>
        <begin position="632"/>
        <end position="723"/>
    </location>
</feature>
<sequence>MQSIMCIFLVILFLFAFHCNCLNASLKLKVVTVATDETDGLKRLRRSAEVYDLDLTVTGLGIEWQGGDVARFAGGGHKVNILKEKLEEWRDEPNTVIMFTDAYDVILTANAETILKKFLEFECKLVFAAEPFLWPDLGLERYYPQTRLGYKYLNSGGFIGYAQDVWNIVNDKPIGNDEDDQLFYSVIYVDKREQYDMRLDHRSHIFQNLNGAFGDVELEFRDNDTVLLNKLYQTYPAMVHGNGASKNNLNNLGNYLAQSWVKEFGCVHCDESIIESIDFSPENSPTIQLAIFVEGPTPFLTLFLDKISELSYPKKSIRLFLHNNYDYHSGTLNKWIKENHKLYKSYLIKSPHGKLDEAQAKNTSVHQCLEKSECEYLFTVNSDAMLTNKDIIQLLIQRNRSIIAPLIRMPGKYWSNFWGQVAPDGFYARSFDYFEIIQGDRKGIWNAAFISTAILYNREALEKGLNFESPDLSTDMAGPAFLREKGRFMYSDNQEEYGHLTDATNFDVTRRNPDMYMLYDNKLDWETVYLHENYSGNFEPDVNYSMPCPDVYNVPLVSPLYCQHLIEEMEFFGKWSGGGHNDARLAGGYENVPTVDIHMNQIGYEKHWLTIIKDYVLPVQEKIYVGYSSDGKAIMNFVVKYHPKGQKYLRPHHDSSTFTINVALNRHEIDFTGGGSNFLRYNCSVPQNPVGWLIMHPGRLTHYHEGLEIISGVRYIMNNWSSLESVGDQSTYVVEIQTYLHRTIPAVRDALSCSKKFFNHFCHKFASEFIPSLISNTQKCKPLSAIAVEQLMIDALTLKTTLLEMPSIGLQTKKAPASYQSIITKGFTRIDRILKVTMTPHENSELFIEEYLKLVEEREQSEFQKILEMKGLKRAEQNALMELYKVRISLHAPVRGDASPQTQESRLKKLEKMVKRPF</sequence>
<keyword evidence="8" id="KW-0560">Oxidoreductase</keyword>
<dbReference type="Proteomes" id="UP001165289">
    <property type="component" value="Unassembled WGS sequence"/>
</dbReference>
<dbReference type="InterPro" id="IPR057589">
    <property type="entry name" value="GT_PLOD"/>
</dbReference>
<dbReference type="Pfam" id="PF25342">
    <property type="entry name" value="GT_PLOD"/>
    <property type="match status" value="1"/>
</dbReference>
<dbReference type="InterPro" id="IPR005123">
    <property type="entry name" value="Oxoglu/Fe-dep_dioxygenase_dom"/>
</dbReference>
<keyword evidence="11" id="KW-0325">Glycoprotein</keyword>
<dbReference type="InterPro" id="IPR006620">
    <property type="entry name" value="Pro_4_hyd_alph"/>
</dbReference>
<comment type="cofactor">
    <cofactor evidence="2">
        <name>L-ascorbate</name>
        <dbReference type="ChEBI" id="CHEBI:38290"/>
    </cofactor>
</comment>
<evidence type="ECO:0000313" key="14">
    <source>
        <dbReference type="EMBL" id="KAI6647973.1"/>
    </source>
</evidence>
<dbReference type="InterPro" id="IPR050757">
    <property type="entry name" value="Collagen_mod_GT25"/>
</dbReference>